<gene>
    <name evidence="1" type="ORF">SNAT2548_LOCUS35262</name>
</gene>
<name>A0A812VIX9_9DINO</name>
<protein>
    <submittedName>
        <fullName evidence="1">Uncharacterized protein</fullName>
    </submittedName>
</protein>
<accession>A0A812VIX9</accession>
<keyword evidence="2" id="KW-1185">Reference proteome</keyword>
<dbReference type="EMBL" id="CAJNDS010002854">
    <property type="protein sequence ID" value="CAE7620378.1"/>
    <property type="molecule type" value="Genomic_DNA"/>
</dbReference>
<comment type="caution">
    <text evidence="1">The sequence shown here is derived from an EMBL/GenBank/DDBJ whole genome shotgun (WGS) entry which is preliminary data.</text>
</comment>
<reference evidence="1" key="1">
    <citation type="submission" date="2021-02" db="EMBL/GenBank/DDBJ databases">
        <authorList>
            <person name="Dougan E. K."/>
            <person name="Rhodes N."/>
            <person name="Thang M."/>
            <person name="Chan C."/>
        </authorList>
    </citation>
    <scope>NUCLEOTIDE SEQUENCE</scope>
</reference>
<dbReference type="Proteomes" id="UP000604046">
    <property type="component" value="Unassembled WGS sequence"/>
</dbReference>
<sequence>METVSALQQGTAASHYVTVPQLGTSGAAAPAPNIMMQTSGSNSASSPSGCGWTSACSSKRLIQLVDLVAATAALASTGRFCNKKSAGNVRDRDGVAFFDNERKVFGNR</sequence>
<evidence type="ECO:0000313" key="1">
    <source>
        <dbReference type="EMBL" id="CAE7620378.1"/>
    </source>
</evidence>
<organism evidence="1 2">
    <name type="scientific">Symbiodinium natans</name>
    <dbReference type="NCBI Taxonomy" id="878477"/>
    <lineage>
        <taxon>Eukaryota</taxon>
        <taxon>Sar</taxon>
        <taxon>Alveolata</taxon>
        <taxon>Dinophyceae</taxon>
        <taxon>Suessiales</taxon>
        <taxon>Symbiodiniaceae</taxon>
        <taxon>Symbiodinium</taxon>
    </lineage>
</organism>
<proteinExistence type="predicted"/>
<evidence type="ECO:0000313" key="2">
    <source>
        <dbReference type="Proteomes" id="UP000604046"/>
    </source>
</evidence>
<dbReference type="AlphaFoldDB" id="A0A812VIX9"/>